<accession>A0A518CVE6</accession>
<feature type="transmembrane region" description="Helical" evidence="1">
    <location>
        <begin position="28"/>
        <end position="52"/>
    </location>
</feature>
<keyword evidence="1" id="KW-0472">Membrane</keyword>
<gene>
    <name evidence="3" type="ORF">Pla163_02810</name>
</gene>
<dbReference type="InterPro" id="IPR005182">
    <property type="entry name" value="YdbS-like_PH"/>
</dbReference>
<protein>
    <submittedName>
        <fullName evidence="3">Bacterial membrane flanked domain protein</fullName>
    </submittedName>
</protein>
<dbReference type="OrthoDB" id="8754159at2"/>
<feature type="domain" description="YdbS-like PH" evidence="2">
    <location>
        <begin position="66"/>
        <end position="139"/>
    </location>
</feature>
<evidence type="ECO:0000313" key="3">
    <source>
        <dbReference type="EMBL" id="QDU83184.1"/>
    </source>
</evidence>
<sequence length="204" mass="21957">MNMSTPTLRTPETVLASAEFDERLPTYFLLQTLFALTIMFFTIPLVPIWFILGRPLHQKQYEALSAVLTNRALKVKSGVLVRVQKSIPLDKITDLVLTEGPILRRLGLCGLTIETAGAGSTTGQAALVGVKDAEAFRDRVLAQRDAIVFGEEGEGRAAMDDGPSGRSKAGAASGAAASVADAAVLTDIRDSLQRIERMMAERRG</sequence>
<dbReference type="AlphaFoldDB" id="A0A518CVE6"/>
<dbReference type="Proteomes" id="UP000319342">
    <property type="component" value="Chromosome"/>
</dbReference>
<proteinExistence type="predicted"/>
<reference evidence="3 4" key="1">
    <citation type="submission" date="2019-02" db="EMBL/GenBank/DDBJ databases">
        <title>Deep-cultivation of Planctomycetes and their phenomic and genomic characterization uncovers novel biology.</title>
        <authorList>
            <person name="Wiegand S."/>
            <person name="Jogler M."/>
            <person name="Boedeker C."/>
            <person name="Pinto D."/>
            <person name="Vollmers J."/>
            <person name="Rivas-Marin E."/>
            <person name="Kohn T."/>
            <person name="Peeters S.H."/>
            <person name="Heuer A."/>
            <person name="Rast P."/>
            <person name="Oberbeckmann S."/>
            <person name="Bunk B."/>
            <person name="Jeske O."/>
            <person name="Meyerdierks A."/>
            <person name="Storesund J.E."/>
            <person name="Kallscheuer N."/>
            <person name="Luecker S."/>
            <person name="Lage O.M."/>
            <person name="Pohl T."/>
            <person name="Merkel B.J."/>
            <person name="Hornburger P."/>
            <person name="Mueller R.-W."/>
            <person name="Bruemmer F."/>
            <person name="Labrenz M."/>
            <person name="Spormann A.M."/>
            <person name="Op den Camp H."/>
            <person name="Overmann J."/>
            <person name="Amann R."/>
            <person name="Jetten M.S.M."/>
            <person name="Mascher T."/>
            <person name="Medema M.H."/>
            <person name="Devos D.P."/>
            <person name="Kaster A.-K."/>
            <person name="Ovreas L."/>
            <person name="Rohde M."/>
            <person name="Galperin M.Y."/>
            <person name="Jogler C."/>
        </authorList>
    </citation>
    <scope>NUCLEOTIDE SEQUENCE [LARGE SCALE GENOMIC DNA]</scope>
    <source>
        <strain evidence="3 4">Pla163</strain>
    </source>
</reference>
<keyword evidence="1" id="KW-1133">Transmembrane helix</keyword>
<evidence type="ECO:0000256" key="1">
    <source>
        <dbReference type="SAM" id="Phobius"/>
    </source>
</evidence>
<keyword evidence="1" id="KW-0812">Transmembrane</keyword>
<evidence type="ECO:0000313" key="4">
    <source>
        <dbReference type="Proteomes" id="UP000319342"/>
    </source>
</evidence>
<organism evidence="3 4">
    <name type="scientific">Rohdeia mirabilis</name>
    <dbReference type="NCBI Taxonomy" id="2528008"/>
    <lineage>
        <taxon>Bacteria</taxon>
        <taxon>Pseudomonadati</taxon>
        <taxon>Planctomycetota</taxon>
        <taxon>Planctomycetia</taxon>
        <taxon>Planctomycetia incertae sedis</taxon>
        <taxon>Rohdeia</taxon>
    </lineage>
</organism>
<keyword evidence="4" id="KW-1185">Reference proteome</keyword>
<dbReference type="PANTHER" id="PTHR37938">
    <property type="entry name" value="BLL0215 PROTEIN"/>
    <property type="match status" value="1"/>
</dbReference>
<dbReference type="Pfam" id="PF03703">
    <property type="entry name" value="bPH_2"/>
    <property type="match status" value="1"/>
</dbReference>
<name>A0A518CVE6_9BACT</name>
<evidence type="ECO:0000259" key="2">
    <source>
        <dbReference type="Pfam" id="PF03703"/>
    </source>
</evidence>
<dbReference type="EMBL" id="CP036290">
    <property type="protein sequence ID" value="QDU83184.1"/>
    <property type="molecule type" value="Genomic_DNA"/>
</dbReference>
<dbReference type="PANTHER" id="PTHR37938:SF1">
    <property type="entry name" value="BLL0215 PROTEIN"/>
    <property type="match status" value="1"/>
</dbReference>